<dbReference type="AlphaFoldDB" id="A0A1G9M9V9"/>
<dbReference type="Proteomes" id="UP000199350">
    <property type="component" value="Chromosome I"/>
</dbReference>
<dbReference type="SUPFAM" id="SSF53335">
    <property type="entry name" value="S-adenosyl-L-methionine-dependent methyltransferases"/>
    <property type="match status" value="1"/>
</dbReference>
<dbReference type="PANTHER" id="PTHR43667:SF2">
    <property type="entry name" value="FATTY ACID C-METHYL TRANSFERASE"/>
    <property type="match status" value="1"/>
</dbReference>
<reference evidence="2" key="1">
    <citation type="submission" date="2016-10" db="EMBL/GenBank/DDBJ databases">
        <authorList>
            <person name="Varghese N."/>
            <person name="Submissions S."/>
        </authorList>
    </citation>
    <scope>NUCLEOTIDE SEQUENCE [LARGE SCALE GENOMIC DNA]</scope>
    <source>
        <strain evidence="2">DSM 20632</strain>
    </source>
</reference>
<dbReference type="Pfam" id="PF02353">
    <property type="entry name" value="CMAS"/>
    <property type="match status" value="1"/>
</dbReference>
<dbReference type="InterPro" id="IPR050723">
    <property type="entry name" value="CFA/CMAS"/>
</dbReference>
<dbReference type="PANTHER" id="PTHR43667">
    <property type="entry name" value="CYCLOPROPANE-FATTY-ACYL-PHOSPHOLIPID SYNTHASE"/>
    <property type="match status" value="1"/>
</dbReference>
<dbReference type="EMBL" id="LT629700">
    <property type="protein sequence ID" value="SDL71046.1"/>
    <property type="molecule type" value="Genomic_DNA"/>
</dbReference>
<sequence length="439" mass="47417">MLSAGNVYEHLATVDADEWPGVARVPEGVLVAAKARLAEARFAAACAQAGVELDPDRGALVRVEHDAVFRRVADSGWVGLAEGFLAGEWSVESSAALVDALAALLKVNYAPRTPAVASGRAGSGGEIPPDLIRHFSGDGMSPFAGHFATGVPTTQRERVRSYAPCGLGRRAAAFHYVDRTEFSAPLDAQRDDLADVQARSVEMLLDACGAARGTHVLEYPSSGGAVAIAAARRHATVDVWLAGEAAERQLRDRLVYAGVADAVHVELVGSNPEPVPPRRGHYDGVVSVEKLETLDPSRKGGYLSALGGLVGPGGRVALQTLVRTEAFTPAARASLQSLRAYVWPGLSFSTPEELARIVDRRTRLRIVAETRAPEHLEASLRLQRELFDGRLREAAADGYDRVYRRLWQWQFALREALARLGMIDLAQMTLVPRDRRGRR</sequence>
<evidence type="ECO:0000313" key="1">
    <source>
        <dbReference type="EMBL" id="SDL71046.1"/>
    </source>
</evidence>
<evidence type="ECO:0000313" key="2">
    <source>
        <dbReference type="Proteomes" id="UP000199350"/>
    </source>
</evidence>
<proteinExistence type="predicted"/>
<dbReference type="Gene3D" id="3.40.50.150">
    <property type="entry name" value="Vaccinia Virus protein VP39"/>
    <property type="match status" value="1"/>
</dbReference>
<dbReference type="STRING" id="38302.SAMN04488535_0514"/>
<name>A0A1G9M9V9_9CORY</name>
<gene>
    <name evidence="1" type="ORF">SAMN04488535_0514</name>
</gene>
<keyword evidence="2" id="KW-1185">Reference proteome</keyword>
<organism evidence="1 2">
    <name type="scientific">Corynebacterium mycetoides</name>
    <dbReference type="NCBI Taxonomy" id="38302"/>
    <lineage>
        <taxon>Bacteria</taxon>
        <taxon>Bacillati</taxon>
        <taxon>Actinomycetota</taxon>
        <taxon>Actinomycetes</taxon>
        <taxon>Mycobacteriales</taxon>
        <taxon>Corynebacteriaceae</taxon>
        <taxon>Corynebacterium</taxon>
    </lineage>
</organism>
<dbReference type="RefSeq" id="WP_231908495.1">
    <property type="nucleotide sequence ID" value="NZ_LT629700.1"/>
</dbReference>
<accession>A0A1G9M9V9</accession>
<dbReference type="InterPro" id="IPR029063">
    <property type="entry name" value="SAM-dependent_MTases_sf"/>
</dbReference>
<protein>
    <submittedName>
        <fullName evidence="1">Cyclopropane-fatty-acyl-phospholipid synthase</fullName>
    </submittedName>
</protein>